<evidence type="ECO:0000313" key="2">
    <source>
        <dbReference type="Proteomes" id="UP000314294"/>
    </source>
</evidence>
<comment type="caution">
    <text evidence="1">The sequence shown here is derived from an EMBL/GenBank/DDBJ whole genome shotgun (WGS) entry which is preliminary data.</text>
</comment>
<dbReference type="Proteomes" id="UP000314294">
    <property type="component" value="Unassembled WGS sequence"/>
</dbReference>
<keyword evidence="2" id="KW-1185">Reference proteome</keyword>
<organism evidence="1 2">
    <name type="scientific">Liparis tanakae</name>
    <name type="common">Tanaka's snailfish</name>
    <dbReference type="NCBI Taxonomy" id="230148"/>
    <lineage>
        <taxon>Eukaryota</taxon>
        <taxon>Metazoa</taxon>
        <taxon>Chordata</taxon>
        <taxon>Craniata</taxon>
        <taxon>Vertebrata</taxon>
        <taxon>Euteleostomi</taxon>
        <taxon>Actinopterygii</taxon>
        <taxon>Neopterygii</taxon>
        <taxon>Teleostei</taxon>
        <taxon>Neoteleostei</taxon>
        <taxon>Acanthomorphata</taxon>
        <taxon>Eupercaria</taxon>
        <taxon>Perciformes</taxon>
        <taxon>Cottioidei</taxon>
        <taxon>Cottales</taxon>
        <taxon>Liparidae</taxon>
        <taxon>Liparis</taxon>
    </lineage>
</organism>
<evidence type="ECO:0000313" key="1">
    <source>
        <dbReference type="EMBL" id="TNN49286.1"/>
    </source>
</evidence>
<protein>
    <submittedName>
        <fullName evidence="1">Uncharacterized protein</fullName>
    </submittedName>
</protein>
<name>A0A4Z2G6V8_9TELE</name>
<sequence length="88" mass="9382">MCLLGHTLQYALANVLVESAAFALNKHRNLADAIALTEPITSSFTGCAYERLHGAPPLIRRKPGHLGMLSPSLACSSAAPVRTAEQLR</sequence>
<reference evidence="1 2" key="1">
    <citation type="submission" date="2019-03" db="EMBL/GenBank/DDBJ databases">
        <title>First draft genome of Liparis tanakae, snailfish: a comprehensive survey of snailfish specific genes.</title>
        <authorList>
            <person name="Kim W."/>
            <person name="Song I."/>
            <person name="Jeong J.-H."/>
            <person name="Kim D."/>
            <person name="Kim S."/>
            <person name="Ryu S."/>
            <person name="Song J.Y."/>
            <person name="Lee S.K."/>
        </authorList>
    </citation>
    <scope>NUCLEOTIDE SEQUENCE [LARGE SCALE GENOMIC DNA]</scope>
    <source>
        <tissue evidence="1">Muscle</tissue>
    </source>
</reference>
<dbReference type="EMBL" id="SRLO01000662">
    <property type="protein sequence ID" value="TNN49286.1"/>
    <property type="molecule type" value="Genomic_DNA"/>
</dbReference>
<gene>
    <name evidence="1" type="ORF">EYF80_040523</name>
</gene>
<accession>A0A4Z2G6V8</accession>
<dbReference type="AlphaFoldDB" id="A0A4Z2G6V8"/>
<proteinExistence type="predicted"/>